<dbReference type="PANTHER" id="PTHR34047">
    <property type="entry name" value="NUCLEAR INTRON MATURASE 1, MITOCHONDRIAL-RELATED"/>
    <property type="match status" value="1"/>
</dbReference>
<accession>A0A495VE08</accession>
<evidence type="ECO:0000256" key="1">
    <source>
        <dbReference type="ARBA" id="ARBA00034120"/>
    </source>
</evidence>
<evidence type="ECO:0000313" key="3">
    <source>
        <dbReference type="EMBL" id="RKT43614.1"/>
    </source>
</evidence>
<feature type="domain" description="Reverse transcriptase" evidence="2">
    <location>
        <begin position="75"/>
        <end position="326"/>
    </location>
</feature>
<dbReference type="InterPro" id="IPR030931">
    <property type="entry name" value="Group_II_RT_mat"/>
</dbReference>
<organism evidence="4 5">
    <name type="scientific">Thiocapsa rosea</name>
    <dbReference type="NCBI Taxonomy" id="69360"/>
    <lineage>
        <taxon>Bacteria</taxon>
        <taxon>Pseudomonadati</taxon>
        <taxon>Pseudomonadota</taxon>
        <taxon>Gammaproteobacteria</taxon>
        <taxon>Chromatiales</taxon>
        <taxon>Chromatiaceae</taxon>
        <taxon>Thiocapsa</taxon>
    </lineage>
</organism>
<dbReference type="GO" id="GO:0003964">
    <property type="term" value="F:RNA-directed DNA polymerase activity"/>
    <property type="evidence" value="ECO:0007669"/>
    <property type="project" value="UniProtKB-KW"/>
</dbReference>
<evidence type="ECO:0000259" key="2">
    <source>
        <dbReference type="PROSITE" id="PS50878"/>
    </source>
</evidence>
<dbReference type="EMBL" id="RBXL01000001">
    <property type="protein sequence ID" value="RKT43614.1"/>
    <property type="molecule type" value="Genomic_DNA"/>
</dbReference>
<dbReference type="SUPFAM" id="SSF56672">
    <property type="entry name" value="DNA/RNA polymerases"/>
    <property type="match status" value="1"/>
</dbReference>
<dbReference type="AlphaFoldDB" id="A0A495VE08"/>
<keyword evidence="4" id="KW-0695">RNA-directed DNA polymerase</keyword>
<protein>
    <submittedName>
        <fullName evidence="4">Group II intron reverse transcriptase/maturase</fullName>
    </submittedName>
</protein>
<evidence type="ECO:0000313" key="4">
    <source>
        <dbReference type="EMBL" id="RKT47494.1"/>
    </source>
</evidence>
<dbReference type="Proteomes" id="UP000274556">
    <property type="component" value="Unassembled WGS sequence"/>
</dbReference>
<dbReference type="InterPro" id="IPR043502">
    <property type="entry name" value="DNA/RNA_pol_sf"/>
</dbReference>
<sequence length="443" mass="51580">MTRALDREIISTRRQAIAELASEAPQMVLLTLAHHIDLVWMEEAYRRTRKDGAVGVDGVTAEAYEQRLHENLSDLLERFKSGRYRAPPVRRVHIPKAGAKNTTRPIGIPTLEDKVLQRAVLMVLEPVYEQDFLDCSYGFRPGRSAHQALEALWKGLMDIGGGWVIDLDIRSFFDSMDRTHLNAFLDQRVRDGVIRRALGKWMQAGVMEDGVISYPERGSPQGGVISPLVSNLYLHEVLDRWFEHEVKPRLRGRAFMVRFADDGLLAFEREDDARRVMDVLPKRFERFGLTLHPEKTRLVDFRRPSRTGTQCGSRRERSFDLLGFTHDWGRSRKGRWVVQRKTAKSRFSRALRQIGQWCRNNRHRPVPEQQQALSRKLKGHNAYYGITGNSRALSRFRFEVQRRWHQWLNRRSHATRLDWPAFNRLLKRHPLPPARAVHSLYAT</sequence>
<comment type="caution">
    <text evidence="4">The sequence shown here is derived from an EMBL/GenBank/DDBJ whole genome shotgun (WGS) entry which is preliminary data.</text>
</comment>
<keyword evidence="4" id="KW-0808">Transferase</keyword>
<dbReference type="PROSITE" id="PS50878">
    <property type="entry name" value="RT_POL"/>
    <property type="match status" value="1"/>
</dbReference>
<dbReference type="EMBL" id="RBXL01000001">
    <property type="protein sequence ID" value="RKT47494.1"/>
    <property type="molecule type" value="Genomic_DNA"/>
</dbReference>
<keyword evidence="5" id="KW-1185">Reference proteome</keyword>
<dbReference type="Pfam" id="PF00078">
    <property type="entry name" value="RVT_1"/>
    <property type="match status" value="1"/>
</dbReference>
<reference evidence="4 5" key="1">
    <citation type="submission" date="2018-10" db="EMBL/GenBank/DDBJ databases">
        <title>Genomic Encyclopedia of Archaeal and Bacterial Type Strains, Phase II (KMG-II): from individual species to whole genera.</title>
        <authorList>
            <person name="Goeker M."/>
        </authorList>
    </citation>
    <scope>NUCLEOTIDE SEQUENCE [LARGE SCALE GENOMIC DNA]</scope>
    <source>
        <strain evidence="4 5">DSM 235</strain>
    </source>
</reference>
<dbReference type="InterPro" id="IPR000477">
    <property type="entry name" value="RT_dom"/>
</dbReference>
<dbReference type="NCBIfam" id="TIGR04416">
    <property type="entry name" value="group_II_RT_mat"/>
    <property type="match status" value="1"/>
</dbReference>
<dbReference type="CDD" id="cd01651">
    <property type="entry name" value="RT_G2_intron"/>
    <property type="match status" value="1"/>
</dbReference>
<gene>
    <name evidence="3" type="ORF">BDD21_0959</name>
    <name evidence="4" type="ORF">BDD21_5085</name>
</gene>
<dbReference type="OrthoDB" id="9793236at2"/>
<dbReference type="InterPro" id="IPR051083">
    <property type="entry name" value="GrpII_Intron_Splice-Mob/Def"/>
</dbReference>
<dbReference type="PANTHER" id="PTHR34047:SF8">
    <property type="entry name" value="PROTEIN YKFC"/>
    <property type="match status" value="1"/>
</dbReference>
<dbReference type="RefSeq" id="WP_120796160.1">
    <property type="nucleotide sequence ID" value="NZ_RBXL01000001.1"/>
</dbReference>
<keyword evidence="4" id="KW-0548">Nucleotidyltransferase</keyword>
<comment type="similarity">
    <text evidence="1">Belongs to the bacterial reverse transcriptase family.</text>
</comment>
<name>A0A495VE08_9GAMM</name>
<proteinExistence type="inferred from homology"/>
<evidence type="ECO:0000313" key="5">
    <source>
        <dbReference type="Proteomes" id="UP000274556"/>
    </source>
</evidence>